<sequence>MKQTIPYTLTLGLLLLGYTLWGQIPTSDWENPQVFNINMESPRATFYTFQQKEKAFLKDWQDSENYLSLNGKWKFHWAVTPAKRPITFYQEDFDVSRWKEIEVPSNIELQGYSAPIYTDVPYPFDPNPPYVPDDHNPVGSYKRTFTLPAGWNNDQVFIHFGAVNSAMYLWINGKKVGYGQGSKTPMVFNITKYIKEGENTLSAEVYRFSDGSYLEDQDMWKMSGIERDVYLYRRPHTHIQDFFVKAGLDESYENGDFSLDIELKQFLQDRSNYQVEVEIMDKDTHAVLFQKRKTTRLKNGTATLSFYKTLKNIRPWSAETPQLYDMRLSLYNTNGELLESTVRAIGFRKVEIKNRQLLVNGKAVTIRGVNRHEHSAYNGNIITEEEMRKDIKLMQQLNINAVRSSHYPNHAKWYELCDQYGMYIVDEANIESHGMGYGEKSLAKDTTWMAAHLNRTQRMLERSKNHPSIIVWSLGNEAGDGVNFEATSAWIKERDPSRPVQYEQARSKAHTDITAPMYATIDWMKEYIQGDYQKPYILCEYAHAMGNSIGNLQDYWDLIDSEPSLQGGFIWDWADQTFVQTNYKGEQYYAYGGDMGYIGISNDSSFCANGLVTSDRQYNPHAWEVKKVYQPIRILSDNPAQGEFKLWNRFNFNTTDAYTLTYRIDRNGVPFNNEVIPMPSVAAQDTVSFQVQLPELPKENGIEYTITFFIKTKKNTGMLPKGFEIGWDQFILQQSPKRIATIPSGTLNVQEQSTTITIKGSNFLVQFNRETGALSSWNTKGEELLHAPLRPDFWRAPTENDLAWGMKEKLHVWKDAGKYTKVQSIKTLEQEGYVTVHVKQALAVVDSSYVNSAYHIYANGEIEVETHFHLNDSLPTVPRIGMYMELRSDLQQMEWYGRGPLESYADRKSGMALGRYQSTVWEQYYPYVRPQENGQKMDVRWISFLNKQQTGILISGAQPLQITAQQFSPEQLEHQGVHTMSHGAEVYPENLISLHIDLKQMGVGGDTTWGWRAQAHPEYRITPGHYYYRFRMTPVSGNYQPNQQSTYQYNLQSEK</sequence>
<dbReference type="PRINTS" id="PR00132">
    <property type="entry name" value="GLHYDRLASE2"/>
</dbReference>
<dbReference type="SUPFAM" id="SSF49785">
    <property type="entry name" value="Galactose-binding domain-like"/>
    <property type="match status" value="1"/>
</dbReference>
<dbReference type="InterPro" id="IPR013783">
    <property type="entry name" value="Ig-like_fold"/>
</dbReference>
<dbReference type="InterPro" id="IPR014718">
    <property type="entry name" value="GH-type_carb-bd"/>
</dbReference>
<comment type="subunit">
    <text evidence="4">Monomer.</text>
</comment>
<dbReference type="Gene3D" id="3.20.20.80">
    <property type="entry name" value="Glycosidases"/>
    <property type="match status" value="1"/>
</dbReference>
<evidence type="ECO:0000256" key="5">
    <source>
        <dbReference type="ARBA" id="ARBA00012756"/>
    </source>
</evidence>
<evidence type="ECO:0000256" key="1">
    <source>
        <dbReference type="ARBA" id="ARBA00001412"/>
    </source>
</evidence>
<evidence type="ECO:0000256" key="6">
    <source>
        <dbReference type="ARBA" id="ARBA00022801"/>
    </source>
</evidence>
<dbReference type="Proteomes" id="UP001500298">
    <property type="component" value="Unassembled WGS sequence"/>
</dbReference>
<reference evidence="13" key="1">
    <citation type="journal article" date="2019" name="Int. J. Syst. Evol. Microbiol.">
        <title>The Global Catalogue of Microorganisms (GCM) 10K type strain sequencing project: providing services to taxonomists for standard genome sequencing and annotation.</title>
        <authorList>
            <consortium name="The Broad Institute Genomics Platform"/>
            <consortium name="The Broad Institute Genome Sequencing Center for Infectious Disease"/>
            <person name="Wu L."/>
            <person name="Ma J."/>
        </authorList>
    </citation>
    <scope>NUCLEOTIDE SEQUENCE [LARGE SCALE GENOMIC DNA]</scope>
    <source>
        <strain evidence="13">JCM 18326</strain>
    </source>
</reference>
<dbReference type="SUPFAM" id="SSF49303">
    <property type="entry name" value="beta-Galactosidase/glucuronidase domain"/>
    <property type="match status" value="2"/>
</dbReference>
<comment type="cofactor">
    <cofactor evidence="2">
        <name>Ca(2+)</name>
        <dbReference type="ChEBI" id="CHEBI:29108"/>
    </cofactor>
</comment>
<dbReference type="InterPro" id="IPR008979">
    <property type="entry name" value="Galactose-bd-like_sf"/>
</dbReference>
<evidence type="ECO:0000256" key="8">
    <source>
        <dbReference type="ARBA" id="ARBA00023295"/>
    </source>
</evidence>
<comment type="caution">
    <text evidence="12">The sequence shown here is derived from an EMBL/GenBank/DDBJ whole genome shotgun (WGS) entry which is preliminary data.</text>
</comment>
<dbReference type="Pfam" id="PF00703">
    <property type="entry name" value="Glyco_hydro_2"/>
    <property type="match status" value="1"/>
</dbReference>
<dbReference type="PANTHER" id="PTHR46323">
    <property type="entry name" value="BETA-GALACTOSIDASE"/>
    <property type="match status" value="1"/>
</dbReference>
<comment type="catalytic activity">
    <reaction evidence="1 10">
        <text>Hydrolysis of terminal non-reducing beta-D-galactose residues in beta-D-galactosides.</text>
        <dbReference type="EC" id="3.2.1.23"/>
    </reaction>
</comment>
<keyword evidence="13" id="KW-1185">Reference proteome</keyword>
<dbReference type="SMART" id="SM01038">
    <property type="entry name" value="Bgal_small_N"/>
    <property type="match status" value="1"/>
</dbReference>
<keyword evidence="7" id="KW-0106">Calcium</keyword>
<accession>A0ABP9DB26</accession>
<protein>
    <recommendedName>
        <fullName evidence="5 10">Beta-galactosidase</fullName>
        <ecNumber evidence="5 10">3.2.1.23</ecNumber>
    </recommendedName>
    <alternativeName>
        <fullName evidence="9 10">Lactase</fullName>
    </alternativeName>
</protein>
<evidence type="ECO:0000256" key="4">
    <source>
        <dbReference type="ARBA" id="ARBA00011245"/>
    </source>
</evidence>
<evidence type="ECO:0000256" key="10">
    <source>
        <dbReference type="RuleBase" id="RU361154"/>
    </source>
</evidence>
<dbReference type="Pfam" id="PF02836">
    <property type="entry name" value="Glyco_hydro_2_C"/>
    <property type="match status" value="1"/>
</dbReference>
<keyword evidence="6 10" id="KW-0378">Hydrolase</keyword>
<dbReference type="InterPro" id="IPR032312">
    <property type="entry name" value="LacZ_4"/>
</dbReference>
<evidence type="ECO:0000259" key="11">
    <source>
        <dbReference type="SMART" id="SM01038"/>
    </source>
</evidence>
<dbReference type="EC" id="3.2.1.23" evidence="5 10"/>
<dbReference type="Gene3D" id="2.60.120.260">
    <property type="entry name" value="Galactose-binding domain-like"/>
    <property type="match status" value="1"/>
</dbReference>
<evidence type="ECO:0000256" key="3">
    <source>
        <dbReference type="ARBA" id="ARBA00007401"/>
    </source>
</evidence>
<gene>
    <name evidence="12" type="primary">lacZ</name>
    <name evidence="12" type="ORF">GCM10023331_24170</name>
</gene>
<name>A0ABP9DB26_9BACT</name>
<dbReference type="InterPro" id="IPR036156">
    <property type="entry name" value="Beta-gal/glucu_dom_sf"/>
</dbReference>
<dbReference type="Gene3D" id="2.70.98.10">
    <property type="match status" value="1"/>
</dbReference>
<dbReference type="InterPro" id="IPR023230">
    <property type="entry name" value="Glyco_hydro_2_CS"/>
</dbReference>
<dbReference type="InterPro" id="IPR017853">
    <property type="entry name" value="GH"/>
</dbReference>
<evidence type="ECO:0000313" key="12">
    <source>
        <dbReference type="EMBL" id="GAA4838157.1"/>
    </source>
</evidence>
<dbReference type="RefSeq" id="WP_345372157.1">
    <property type="nucleotide sequence ID" value="NZ_BAABJX010000036.1"/>
</dbReference>
<evidence type="ECO:0000256" key="7">
    <source>
        <dbReference type="ARBA" id="ARBA00022837"/>
    </source>
</evidence>
<evidence type="ECO:0000313" key="13">
    <source>
        <dbReference type="Proteomes" id="UP001500298"/>
    </source>
</evidence>
<dbReference type="SUPFAM" id="SSF51445">
    <property type="entry name" value="(Trans)glycosidases"/>
    <property type="match status" value="1"/>
</dbReference>
<evidence type="ECO:0000256" key="9">
    <source>
        <dbReference type="ARBA" id="ARBA00032230"/>
    </source>
</evidence>
<dbReference type="InterPro" id="IPR004199">
    <property type="entry name" value="B-gal_small/dom_5"/>
</dbReference>
<dbReference type="InterPro" id="IPR006101">
    <property type="entry name" value="Glyco_hydro_2"/>
</dbReference>
<dbReference type="InterPro" id="IPR006102">
    <property type="entry name" value="Ig-like_GH2"/>
</dbReference>
<feature type="domain" description="Beta galactosidase small chain/" evidence="11">
    <location>
        <begin position="757"/>
        <end position="1033"/>
    </location>
</feature>
<dbReference type="Gene3D" id="2.60.40.10">
    <property type="entry name" value="Immunoglobulins"/>
    <property type="match status" value="2"/>
</dbReference>
<dbReference type="PANTHER" id="PTHR46323:SF2">
    <property type="entry name" value="BETA-GALACTOSIDASE"/>
    <property type="match status" value="1"/>
</dbReference>
<evidence type="ECO:0000256" key="2">
    <source>
        <dbReference type="ARBA" id="ARBA00001913"/>
    </source>
</evidence>
<dbReference type="InterPro" id="IPR011013">
    <property type="entry name" value="Gal_mutarotase_sf_dom"/>
</dbReference>
<dbReference type="InterPro" id="IPR050347">
    <property type="entry name" value="Bact_Beta-galactosidase"/>
</dbReference>
<keyword evidence="8 10" id="KW-0326">Glycosidase</keyword>
<dbReference type="EMBL" id="BAABJX010000036">
    <property type="protein sequence ID" value="GAA4838157.1"/>
    <property type="molecule type" value="Genomic_DNA"/>
</dbReference>
<proteinExistence type="inferred from homology"/>
<dbReference type="Pfam" id="PF02837">
    <property type="entry name" value="Glyco_hydro_2_N"/>
    <property type="match status" value="1"/>
</dbReference>
<organism evidence="12 13">
    <name type="scientific">Algivirga pacifica</name>
    <dbReference type="NCBI Taxonomy" id="1162670"/>
    <lineage>
        <taxon>Bacteria</taxon>
        <taxon>Pseudomonadati</taxon>
        <taxon>Bacteroidota</taxon>
        <taxon>Cytophagia</taxon>
        <taxon>Cytophagales</taxon>
        <taxon>Flammeovirgaceae</taxon>
        <taxon>Algivirga</taxon>
    </lineage>
</organism>
<dbReference type="InterPro" id="IPR006104">
    <property type="entry name" value="Glyco_hydro_2_N"/>
</dbReference>
<dbReference type="PROSITE" id="PS00719">
    <property type="entry name" value="GLYCOSYL_HYDROL_F2_1"/>
    <property type="match status" value="1"/>
</dbReference>
<comment type="similarity">
    <text evidence="3 10">Belongs to the glycosyl hydrolase 2 family.</text>
</comment>
<dbReference type="SUPFAM" id="SSF74650">
    <property type="entry name" value="Galactose mutarotase-like"/>
    <property type="match status" value="1"/>
</dbReference>
<dbReference type="InterPro" id="IPR006103">
    <property type="entry name" value="Glyco_hydro_2_cat"/>
</dbReference>
<dbReference type="Pfam" id="PF16353">
    <property type="entry name" value="LacZ_4"/>
    <property type="match status" value="1"/>
</dbReference>
<dbReference type="Pfam" id="PF02929">
    <property type="entry name" value="Bgal_small_N"/>
    <property type="match status" value="1"/>
</dbReference>